<dbReference type="InterPro" id="IPR023353">
    <property type="entry name" value="LemA-like_dom_sf"/>
</dbReference>
<sequence length="204" mass="22892">MQMLLPIKLRQSFLRWLTLGLLASLLSACGYNEIQVKDEAVKASWSEVVNQYQRRADLVPNLVNTVKGYASHEQATLTEVINARAKATSITVTPETLNDPEAFKRFQQAQGELSGALSRLMAVSENYPNLKADGLFRDLQSQLEGTENRITVARNRYIQSVQDYNVYVRQFPNNLTAKVFGYATKPNFTVDNEKAISTAPAVKF</sequence>
<keyword evidence="7" id="KW-1185">Reference proteome</keyword>
<organism evidence="6 7">
    <name type="scientific">Pandoraea capi</name>
    <dbReference type="NCBI Taxonomy" id="2508286"/>
    <lineage>
        <taxon>Bacteria</taxon>
        <taxon>Pseudomonadati</taxon>
        <taxon>Pseudomonadota</taxon>
        <taxon>Betaproteobacteria</taxon>
        <taxon>Burkholderiales</taxon>
        <taxon>Burkholderiaceae</taxon>
        <taxon>Pandoraea</taxon>
    </lineage>
</organism>
<evidence type="ECO:0000256" key="4">
    <source>
        <dbReference type="ARBA" id="ARBA00022989"/>
    </source>
</evidence>
<proteinExistence type="inferred from homology"/>
<dbReference type="Gene3D" id="1.20.1440.20">
    <property type="entry name" value="LemA-like domain"/>
    <property type="match status" value="1"/>
</dbReference>
<evidence type="ECO:0000256" key="5">
    <source>
        <dbReference type="ARBA" id="ARBA00023136"/>
    </source>
</evidence>
<comment type="similarity">
    <text evidence="2">Belongs to the LemA family.</text>
</comment>
<comment type="subcellular location">
    <subcellularLocation>
        <location evidence="1">Membrane</location>
        <topology evidence="1">Single-pass membrane protein</topology>
    </subcellularLocation>
</comment>
<keyword evidence="4" id="KW-1133">Transmembrane helix</keyword>
<evidence type="ECO:0000256" key="2">
    <source>
        <dbReference type="ARBA" id="ARBA00008854"/>
    </source>
</evidence>
<dbReference type="PANTHER" id="PTHR34478">
    <property type="entry name" value="PROTEIN LEMA"/>
    <property type="match status" value="1"/>
</dbReference>
<dbReference type="InterPro" id="IPR007156">
    <property type="entry name" value="MamQ_LemA"/>
</dbReference>
<keyword evidence="3" id="KW-0812">Transmembrane</keyword>
<reference evidence="6 7" key="1">
    <citation type="submission" date="2019-08" db="EMBL/GenBank/DDBJ databases">
        <authorList>
            <person name="Peeters C."/>
        </authorList>
    </citation>
    <scope>NUCLEOTIDE SEQUENCE [LARGE SCALE GENOMIC DNA]</scope>
    <source>
        <strain evidence="6 7">LMG 20602</strain>
    </source>
</reference>
<dbReference type="Proteomes" id="UP000366065">
    <property type="component" value="Unassembled WGS sequence"/>
</dbReference>
<protein>
    <submittedName>
        <fullName evidence="6">LemA</fullName>
    </submittedName>
</protein>
<dbReference type="PANTHER" id="PTHR34478:SF2">
    <property type="entry name" value="MEMBRANE PROTEIN"/>
    <property type="match status" value="1"/>
</dbReference>
<evidence type="ECO:0000313" key="7">
    <source>
        <dbReference type="Proteomes" id="UP000366065"/>
    </source>
</evidence>
<dbReference type="RefSeq" id="WP_150722613.1">
    <property type="nucleotide sequence ID" value="NZ_CABPRV010000010.1"/>
</dbReference>
<comment type="caution">
    <text evidence="6">The sequence shown here is derived from an EMBL/GenBank/DDBJ whole genome shotgun (WGS) entry which is preliminary data.</text>
</comment>
<evidence type="ECO:0000256" key="3">
    <source>
        <dbReference type="ARBA" id="ARBA00022692"/>
    </source>
</evidence>
<accession>A0ABY6WE99</accession>
<dbReference type="Pfam" id="PF04011">
    <property type="entry name" value="LemA"/>
    <property type="match status" value="1"/>
</dbReference>
<dbReference type="EMBL" id="CABPRV010000010">
    <property type="protein sequence ID" value="VVE36096.1"/>
    <property type="molecule type" value="Genomic_DNA"/>
</dbReference>
<name>A0ABY6WE99_9BURK</name>
<evidence type="ECO:0000313" key="6">
    <source>
        <dbReference type="EMBL" id="VVE36096.1"/>
    </source>
</evidence>
<gene>
    <name evidence="6" type="ORF">PCA20602_03914</name>
</gene>
<dbReference type="SUPFAM" id="SSF140478">
    <property type="entry name" value="LemA-like"/>
    <property type="match status" value="1"/>
</dbReference>
<keyword evidence="5" id="KW-0472">Membrane</keyword>
<evidence type="ECO:0000256" key="1">
    <source>
        <dbReference type="ARBA" id="ARBA00004167"/>
    </source>
</evidence>